<evidence type="ECO:0000313" key="3">
    <source>
        <dbReference type="Proteomes" id="UP001150266"/>
    </source>
</evidence>
<reference evidence="2" key="1">
    <citation type="submission" date="2022-08" db="EMBL/GenBank/DDBJ databases">
        <title>A Global Phylogenomic Analysis of the Shiitake Genus Lentinula.</title>
        <authorList>
            <consortium name="DOE Joint Genome Institute"/>
            <person name="Sierra-Patev S."/>
            <person name="Min B."/>
            <person name="Naranjo-Ortiz M."/>
            <person name="Looney B."/>
            <person name="Konkel Z."/>
            <person name="Slot J.C."/>
            <person name="Sakamoto Y."/>
            <person name="Steenwyk J.L."/>
            <person name="Rokas A."/>
            <person name="Carro J."/>
            <person name="Camarero S."/>
            <person name="Ferreira P."/>
            <person name="Molpeceres G."/>
            <person name="Ruiz-Duenas F.J."/>
            <person name="Serrano A."/>
            <person name="Henrissat B."/>
            <person name="Drula E."/>
            <person name="Hughes K.W."/>
            <person name="Mata J.L."/>
            <person name="Ishikawa N.K."/>
            <person name="Vargas-Isla R."/>
            <person name="Ushijima S."/>
            <person name="Smith C.A."/>
            <person name="Ahrendt S."/>
            <person name="Andreopoulos W."/>
            <person name="He G."/>
            <person name="Labutti K."/>
            <person name="Lipzen A."/>
            <person name="Ng V."/>
            <person name="Riley R."/>
            <person name="Sandor L."/>
            <person name="Barry K."/>
            <person name="Martinez A.T."/>
            <person name="Xiao Y."/>
            <person name="Gibbons J.G."/>
            <person name="Terashima K."/>
            <person name="Grigoriev I.V."/>
            <person name="Hibbett D.S."/>
        </authorList>
    </citation>
    <scope>NUCLEOTIDE SEQUENCE</scope>
    <source>
        <strain evidence="2">JLM2183</strain>
    </source>
</reference>
<comment type="caution">
    <text evidence="2">The sequence shown here is derived from an EMBL/GenBank/DDBJ whole genome shotgun (WGS) entry which is preliminary data.</text>
</comment>
<dbReference type="EMBL" id="JAOTPV010000048">
    <property type="protein sequence ID" value="KAJ4467236.1"/>
    <property type="molecule type" value="Genomic_DNA"/>
</dbReference>
<name>A0A9W8ZUM2_9AGAR</name>
<organism evidence="2 3">
    <name type="scientific">Lentinula aciculospora</name>
    <dbReference type="NCBI Taxonomy" id="153920"/>
    <lineage>
        <taxon>Eukaryota</taxon>
        <taxon>Fungi</taxon>
        <taxon>Dikarya</taxon>
        <taxon>Basidiomycota</taxon>
        <taxon>Agaricomycotina</taxon>
        <taxon>Agaricomycetes</taxon>
        <taxon>Agaricomycetidae</taxon>
        <taxon>Agaricales</taxon>
        <taxon>Marasmiineae</taxon>
        <taxon>Omphalotaceae</taxon>
        <taxon>Lentinula</taxon>
    </lineage>
</organism>
<accession>A0A9W8ZUM2</accession>
<sequence length="320" mass="35751">MVAASYYYPTASGPTRNQHNHGHLQHAPSGRKHAAPFYQSTNQSSYLHTAQAVPSPFVKRVHSPAVARARPVFEPTLPKDQTDLRVRLHHRLKDGSLLAHIPGGFPFRHTLSDSKGKSKLRATYEPYDIKVSNEDFGPNESIGIVFKGPGPSLKYAETATISSRSPPSRYFTWQAYASVREARWNGQGYMYAKSSHKTVLAQVRVDPAVMYTSYGKFVRTDSRVLSRALAISLELGVLITIVSTDETANSYSGSNLLLRSVLSQKRDVVATEHSQYWSKWLAGYDYEYGYFPQMTADSILYIGTSNHGYVDLLYTYPNSG</sequence>
<protein>
    <submittedName>
        <fullName evidence="2">Uncharacterized protein</fullName>
    </submittedName>
</protein>
<dbReference type="AlphaFoldDB" id="A0A9W8ZUM2"/>
<keyword evidence="3" id="KW-1185">Reference proteome</keyword>
<dbReference type="Proteomes" id="UP001150266">
    <property type="component" value="Unassembled WGS sequence"/>
</dbReference>
<evidence type="ECO:0000313" key="2">
    <source>
        <dbReference type="EMBL" id="KAJ4467236.1"/>
    </source>
</evidence>
<proteinExistence type="predicted"/>
<gene>
    <name evidence="2" type="ORF">J3R30DRAFT_3718135</name>
</gene>
<dbReference type="OrthoDB" id="2937383at2759"/>
<feature type="compositionally biased region" description="Basic residues" evidence="1">
    <location>
        <begin position="18"/>
        <end position="34"/>
    </location>
</feature>
<feature type="region of interest" description="Disordered" evidence="1">
    <location>
        <begin position="9"/>
        <end position="35"/>
    </location>
</feature>
<evidence type="ECO:0000256" key="1">
    <source>
        <dbReference type="SAM" id="MobiDB-lite"/>
    </source>
</evidence>